<name>A0A0D5LS29_MAREN</name>
<evidence type="ECO:0000313" key="5">
    <source>
        <dbReference type="Proteomes" id="UP000032611"/>
    </source>
</evidence>
<dbReference type="GO" id="GO:0000160">
    <property type="term" value="P:phosphorelay signal transduction system"/>
    <property type="evidence" value="ECO:0007669"/>
    <property type="project" value="InterPro"/>
</dbReference>
<dbReference type="PANTHER" id="PTHR33121:SF70">
    <property type="entry name" value="SIGNALING PROTEIN YKOW"/>
    <property type="match status" value="1"/>
</dbReference>
<dbReference type="STRING" id="1486262.TM49_14335"/>
<organism evidence="4 5">
    <name type="scientific">Martelella endophytica</name>
    <dbReference type="NCBI Taxonomy" id="1486262"/>
    <lineage>
        <taxon>Bacteria</taxon>
        <taxon>Pseudomonadati</taxon>
        <taxon>Pseudomonadota</taxon>
        <taxon>Alphaproteobacteria</taxon>
        <taxon>Hyphomicrobiales</taxon>
        <taxon>Aurantimonadaceae</taxon>
        <taxon>Martelella</taxon>
    </lineage>
</organism>
<dbReference type="Pfam" id="PF00563">
    <property type="entry name" value="EAL"/>
    <property type="match status" value="1"/>
</dbReference>
<dbReference type="PATRIC" id="fig|1486262.3.peg.2963"/>
<keyword evidence="5" id="KW-1185">Reference proteome</keyword>
<dbReference type="InterPro" id="IPR021800">
    <property type="entry name" value="DUF3369"/>
</dbReference>
<dbReference type="GO" id="GO:0071111">
    <property type="term" value="F:cyclic-guanylate-specific phosphodiesterase activity"/>
    <property type="evidence" value="ECO:0007669"/>
    <property type="project" value="InterPro"/>
</dbReference>
<feature type="modified residue" description="4-aspartylphosphate" evidence="1">
    <location>
        <position position="82"/>
    </location>
</feature>
<dbReference type="KEGG" id="mey:TM49_14335"/>
<dbReference type="Gene3D" id="3.40.50.2300">
    <property type="match status" value="1"/>
</dbReference>
<dbReference type="SMART" id="SM00052">
    <property type="entry name" value="EAL"/>
    <property type="match status" value="1"/>
</dbReference>
<dbReference type="OrthoDB" id="7326651at2"/>
<sequence>MNHQDNPIEIIDFSGFDEEWELYRAWRVLVVDDDEDVQKATAFALRGVTILDRPIELITALSRNEALKKMTRESDIAVALVDVVMETPDAGLKLVEDLRSAGFAETRIVLRTGYPGYAPELAVATQYEIDDYHTKEELTRTRLISILTTSVRAYERIRAMSKSRKGLELIIESARQIFKRTSLQLFAQGILTQIAALLSLEANGFVSVQLPEDDDVQVITGVGPLAGLIGKSISTADDEITALLEACRETDEPVFAPPYMGLRFDSDSGHALFVVLESPATLSRDDLSLLRLFSSNISVGFRNLSLIEALDRLAFQDAILGLPNLNAFEKSLEEAVNAGMHGQIVKVRVCDFQGLIAAYGRPVAIQLMQEAYSRLDGLCGHRCPIAKVAEGTFGIIDRDCRLTPELLAETLSRHYAINGVDLAMQSTSVLLELRGLPADPTQIARTAAGALLHITRQRSGEHVRYDDGQRRSVEREGMLQAALKQSTDIADSFEIYLQGKVNLSDRRLCGAEALVRWTLNGEMVSPAEFIPIAERSGLTRHITETVLTHVARWSANHRTADGRTLPVAINLSMADLNMPGFSTWLSERAKALGLTPETLEFEITEAVAMREGVAAEQVRALSAEGYRISLDDFGVGYASLSHFHRLPISTLKIDRSFINGLSVETAPRNLSSVIVAMTERLGVDCVAEGIETEGQLRALLLIGCRTGQGYLFGRPAPPERFAMENGLVEV</sequence>
<dbReference type="Proteomes" id="UP000032611">
    <property type="component" value="Chromosome"/>
</dbReference>
<dbReference type="RefSeq" id="WP_045682235.1">
    <property type="nucleotide sequence ID" value="NZ_CP010803.1"/>
</dbReference>
<dbReference type="InterPro" id="IPR035919">
    <property type="entry name" value="EAL_sf"/>
</dbReference>
<evidence type="ECO:0000259" key="3">
    <source>
        <dbReference type="PROSITE" id="PS50883"/>
    </source>
</evidence>
<proteinExistence type="predicted"/>
<dbReference type="PANTHER" id="PTHR33121">
    <property type="entry name" value="CYCLIC DI-GMP PHOSPHODIESTERASE PDEF"/>
    <property type="match status" value="1"/>
</dbReference>
<dbReference type="Pfam" id="PF11849">
    <property type="entry name" value="DUF3369"/>
    <property type="match status" value="1"/>
</dbReference>
<dbReference type="InterPro" id="IPR050706">
    <property type="entry name" value="Cyclic-di-GMP_PDE-like"/>
</dbReference>
<dbReference type="SUPFAM" id="SSF141868">
    <property type="entry name" value="EAL domain-like"/>
    <property type="match status" value="1"/>
</dbReference>
<protein>
    <recommendedName>
        <fullName evidence="6">Diguanylate phosphodiesterase</fullName>
    </recommendedName>
</protein>
<dbReference type="InterPro" id="IPR011006">
    <property type="entry name" value="CheY-like_superfamily"/>
</dbReference>
<dbReference type="HOGENOM" id="CLU_000445_70_50_5"/>
<keyword evidence="1" id="KW-0597">Phosphoprotein</keyword>
<gene>
    <name evidence="4" type="ORF">TM49_14335</name>
</gene>
<feature type="domain" description="EAL" evidence="3">
    <location>
        <begin position="476"/>
        <end position="729"/>
    </location>
</feature>
<evidence type="ECO:0000259" key="2">
    <source>
        <dbReference type="PROSITE" id="PS50110"/>
    </source>
</evidence>
<evidence type="ECO:0008006" key="6">
    <source>
        <dbReference type="Google" id="ProtNLM"/>
    </source>
</evidence>
<feature type="domain" description="Response regulatory" evidence="2">
    <location>
        <begin position="27"/>
        <end position="150"/>
    </location>
</feature>
<dbReference type="AlphaFoldDB" id="A0A0D5LS29"/>
<dbReference type="EMBL" id="CP010803">
    <property type="protein sequence ID" value="AJY46587.1"/>
    <property type="molecule type" value="Genomic_DNA"/>
</dbReference>
<evidence type="ECO:0000256" key="1">
    <source>
        <dbReference type="PROSITE-ProRule" id="PRU00169"/>
    </source>
</evidence>
<dbReference type="InterPro" id="IPR001633">
    <property type="entry name" value="EAL_dom"/>
</dbReference>
<evidence type="ECO:0000313" key="4">
    <source>
        <dbReference type="EMBL" id="AJY46587.1"/>
    </source>
</evidence>
<reference evidence="4 5" key="1">
    <citation type="journal article" date="2015" name="Genome Announc.">
        <title>Complete genome sequence of Martelella endophytica YC6887, which has antifungal activity associated with a halophyte.</title>
        <authorList>
            <person name="Khan A."/>
            <person name="Khan H."/>
            <person name="Chung E.J."/>
            <person name="Hossain M.T."/>
            <person name="Chung Y.R."/>
        </authorList>
    </citation>
    <scope>NUCLEOTIDE SEQUENCE [LARGE SCALE GENOMIC DNA]</scope>
    <source>
        <strain evidence="4">YC6887</strain>
    </source>
</reference>
<dbReference type="SUPFAM" id="SSF52172">
    <property type="entry name" value="CheY-like"/>
    <property type="match status" value="1"/>
</dbReference>
<dbReference type="CDD" id="cd01948">
    <property type="entry name" value="EAL"/>
    <property type="match status" value="1"/>
</dbReference>
<dbReference type="PROSITE" id="PS50883">
    <property type="entry name" value="EAL"/>
    <property type="match status" value="1"/>
</dbReference>
<dbReference type="SMART" id="SM00448">
    <property type="entry name" value="REC"/>
    <property type="match status" value="1"/>
</dbReference>
<dbReference type="InterPro" id="IPR001789">
    <property type="entry name" value="Sig_transdc_resp-reg_receiver"/>
</dbReference>
<dbReference type="PROSITE" id="PS50110">
    <property type="entry name" value="RESPONSE_REGULATORY"/>
    <property type="match status" value="1"/>
</dbReference>
<dbReference type="Gene3D" id="3.20.20.450">
    <property type="entry name" value="EAL domain"/>
    <property type="match status" value="1"/>
</dbReference>
<accession>A0A0D5LS29</accession>